<proteinExistence type="predicted"/>
<keyword evidence="1" id="KW-0812">Transmembrane</keyword>
<keyword evidence="3" id="KW-1185">Reference proteome</keyword>
<feature type="transmembrane region" description="Helical" evidence="1">
    <location>
        <begin position="152"/>
        <end position="173"/>
    </location>
</feature>
<dbReference type="AlphaFoldDB" id="A0A077MCL0"/>
<name>A0A077MCL0_9MICO</name>
<sequence length="296" mass="30621">MSGPVRTARAYADLVVLGIGGVAVLVAAWWLGLRHPASARLDDDIRLAFGAHIDAAALPNRMLGWVSSGPVLLLVFAAAAAALLQRHLRLAMAVPAFAGVSMWAAGYLREEKFERAPGTPVVPLTLPSTHTTVALVMAVALVVGLPRIARPVGSLVGGFFAGAIGIGVLARQWQRPSDVLAAAGLVMIVAALALTAGARYSAFPKARAAGFDRAVGHPALAVVGAGLAAWRWWAAGLEPLQGSRAHTLFFGSIVVVALAVGLAIGLCAVVADRHILPGSTWWPTRSPRRAGTKEGS</sequence>
<comment type="caution">
    <text evidence="2">The sequence shown here is derived from an EMBL/GenBank/DDBJ whole genome shotgun (WGS) entry which is preliminary data.</text>
</comment>
<dbReference type="STRING" id="1193518.BN13_170019"/>
<keyword evidence="1" id="KW-0472">Membrane</keyword>
<feature type="transmembrane region" description="Helical" evidence="1">
    <location>
        <begin position="128"/>
        <end position="145"/>
    </location>
</feature>
<feature type="transmembrane region" description="Helical" evidence="1">
    <location>
        <begin position="90"/>
        <end position="108"/>
    </location>
</feature>
<dbReference type="Proteomes" id="UP000035720">
    <property type="component" value="Unassembled WGS sequence"/>
</dbReference>
<evidence type="ECO:0000256" key="1">
    <source>
        <dbReference type="SAM" id="Phobius"/>
    </source>
</evidence>
<feature type="transmembrane region" description="Helical" evidence="1">
    <location>
        <begin position="179"/>
        <end position="202"/>
    </location>
</feature>
<accession>A0A077MCL0</accession>
<organism evidence="2 3">
    <name type="scientific">Nostocoides jenkinsii Ben 74</name>
    <dbReference type="NCBI Taxonomy" id="1193518"/>
    <lineage>
        <taxon>Bacteria</taxon>
        <taxon>Bacillati</taxon>
        <taxon>Actinomycetota</taxon>
        <taxon>Actinomycetes</taxon>
        <taxon>Micrococcales</taxon>
        <taxon>Intrasporangiaceae</taxon>
        <taxon>Nostocoides</taxon>
    </lineage>
</organism>
<feature type="transmembrane region" description="Helical" evidence="1">
    <location>
        <begin position="62"/>
        <end position="83"/>
    </location>
</feature>
<feature type="transmembrane region" description="Helical" evidence="1">
    <location>
        <begin position="214"/>
        <end position="233"/>
    </location>
</feature>
<dbReference type="Gene3D" id="1.20.144.10">
    <property type="entry name" value="Phosphatidic acid phosphatase type 2/haloperoxidase"/>
    <property type="match status" value="1"/>
</dbReference>
<dbReference type="EMBL" id="CAJC01000079">
    <property type="protein sequence ID" value="CCI52418.1"/>
    <property type="molecule type" value="Genomic_DNA"/>
</dbReference>
<evidence type="ECO:0000313" key="3">
    <source>
        <dbReference type="Proteomes" id="UP000035720"/>
    </source>
</evidence>
<keyword evidence="1" id="KW-1133">Transmembrane helix</keyword>
<reference evidence="2 3" key="1">
    <citation type="journal article" date="2013" name="ISME J.">
        <title>A metabolic model for members of the genus Tetrasphaera involved in enhanced biological phosphorus removal.</title>
        <authorList>
            <person name="Kristiansen R."/>
            <person name="Nguyen H.T.T."/>
            <person name="Saunders A.M."/>
            <person name="Nielsen J.L."/>
            <person name="Wimmer R."/>
            <person name="Le V.Q."/>
            <person name="McIlroy S.J."/>
            <person name="Petrovski S."/>
            <person name="Seviour R.J."/>
            <person name="Calteau A."/>
            <person name="Nielsen K.L."/>
            <person name="Nielsen P.H."/>
        </authorList>
    </citation>
    <scope>NUCLEOTIDE SEQUENCE [LARGE SCALE GENOMIC DNA]</scope>
    <source>
        <strain evidence="2 3">Ben 74</strain>
    </source>
</reference>
<protein>
    <submittedName>
        <fullName evidence="2">Putative Phosphoesterase PA-phosphatase related protein</fullName>
    </submittedName>
</protein>
<feature type="transmembrane region" description="Helical" evidence="1">
    <location>
        <begin position="245"/>
        <end position="271"/>
    </location>
</feature>
<gene>
    <name evidence="2" type="ORF">BN13_170019</name>
</gene>
<feature type="transmembrane region" description="Helical" evidence="1">
    <location>
        <begin position="12"/>
        <end position="31"/>
    </location>
</feature>
<evidence type="ECO:0000313" key="2">
    <source>
        <dbReference type="EMBL" id="CCI52418.1"/>
    </source>
</evidence>